<name>A0ABT5U8D9_9GAMM</name>
<feature type="transmembrane region" description="Helical" evidence="8">
    <location>
        <begin position="141"/>
        <end position="163"/>
    </location>
</feature>
<feature type="transmembrane region" description="Helical" evidence="8">
    <location>
        <begin position="221"/>
        <end position="240"/>
    </location>
</feature>
<organism evidence="10 11">
    <name type="scientific">Spartinivicinus poritis</name>
    <dbReference type="NCBI Taxonomy" id="2994640"/>
    <lineage>
        <taxon>Bacteria</taxon>
        <taxon>Pseudomonadati</taxon>
        <taxon>Pseudomonadota</taxon>
        <taxon>Gammaproteobacteria</taxon>
        <taxon>Oceanospirillales</taxon>
        <taxon>Zooshikellaceae</taxon>
        <taxon>Spartinivicinus</taxon>
    </lineage>
</organism>
<keyword evidence="6 8" id="KW-1133">Transmembrane helix</keyword>
<evidence type="ECO:0000256" key="5">
    <source>
        <dbReference type="ARBA" id="ARBA00022692"/>
    </source>
</evidence>
<comment type="similarity">
    <text evidence="2 8">Belongs to the major facilitator superfamily. Bcr/CmlA family.</text>
</comment>
<dbReference type="Proteomes" id="UP001528823">
    <property type="component" value="Unassembled WGS sequence"/>
</dbReference>
<feature type="transmembrane region" description="Helical" evidence="8">
    <location>
        <begin position="314"/>
        <end position="333"/>
    </location>
</feature>
<dbReference type="PROSITE" id="PS50850">
    <property type="entry name" value="MFS"/>
    <property type="match status" value="1"/>
</dbReference>
<feature type="transmembrane region" description="Helical" evidence="8">
    <location>
        <begin position="12"/>
        <end position="35"/>
    </location>
</feature>
<dbReference type="InterPro" id="IPR011701">
    <property type="entry name" value="MFS"/>
</dbReference>
<reference evidence="10 11" key="1">
    <citation type="submission" date="2022-11" db="EMBL/GenBank/DDBJ databases">
        <title>Spartinivicinus poritis sp. nov., isolated from scleractinian coral Porites lutea.</title>
        <authorList>
            <person name="Zhang G."/>
            <person name="Cai L."/>
            <person name="Wei Q."/>
        </authorList>
    </citation>
    <scope>NUCLEOTIDE SEQUENCE [LARGE SCALE GENOMIC DNA]</scope>
    <source>
        <strain evidence="10 11">A2-2</strain>
    </source>
</reference>
<feature type="transmembrane region" description="Helical" evidence="8">
    <location>
        <begin position="286"/>
        <end position="308"/>
    </location>
</feature>
<dbReference type="Pfam" id="PF07690">
    <property type="entry name" value="MFS_1"/>
    <property type="match status" value="1"/>
</dbReference>
<dbReference type="NCBIfam" id="TIGR00710">
    <property type="entry name" value="efflux_Bcr_CflA"/>
    <property type="match status" value="1"/>
</dbReference>
<feature type="transmembrane region" description="Helical" evidence="8">
    <location>
        <begin position="345"/>
        <end position="369"/>
    </location>
</feature>
<comment type="caution">
    <text evidence="10">The sequence shown here is derived from an EMBL/GenBank/DDBJ whole genome shotgun (WGS) entry which is preliminary data.</text>
</comment>
<dbReference type="InterPro" id="IPR036259">
    <property type="entry name" value="MFS_trans_sf"/>
</dbReference>
<evidence type="ECO:0000256" key="7">
    <source>
        <dbReference type="ARBA" id="ARBA00023136"/>
    </source>
</evidence>
<dbReference type="PANTHER" id="PTHR23502">
    <property type="entry name" value="MAJOR FACILITATOR SUPERFAMILY"/>
    <property type="match status" value="1"/>
</dbReference>
<keyword evidence="3 8" id="KW-0813">Transport</keyword>
<dbReference type="RefSeq" id="WP_274688158.1">
    <property type="nucleotide sequence ID" value="NZ_JAPMOU010000006.1"/>
</dbReference>
<accession>A0ABT5U8D9</accession>
<evidence type="ECO:0000256" key="1">
    <source>
        <dbReference type="ARBA" id="ARBA00004651"/>
    </source>
</evidence>
<feature type="transmembrane region" description="Helical" evidence="8">
    <location>
        <begin position="169"/>
        <end position="187"/>
    </location>
</feature>
<evidence type="ECO:0000256" key="2">
    <source>
        <dbReference type="ARBA" id="ARBA00006236"/>
    </source>
</evidence>
<keyword evidence="11" id="KW-1185">Reference proteome</keyword>
<feature type="transmembrane region" description="Helical" evidence="8">
    <location>
        <begin position="375"/>
        <end position="397"/>
    </location>
</feature>
<evidence type="ECO:0000313" key="10">
    <source>
        <dbReference type="EMBL" id="MDE1461802.1"/>
    </source>
</evidence>
<keyword evidence="8" id="KW-0997">Cell inner membrane</keyword>
<evidence type="ECO:0000313" key="11">
    <source>
        <dbReference type="Proteomes" id="UP001528823"/>
    </source>
</evidence>
<comment type="subcellular location">
    <subcellularLocation>
        <location evidence="8">Cell inner membrane</location>
        <topology evidence="8">Multi-pass membrane protein</topology>
    </subcellularLocation>
    <subcellularLocation>
        <location evidence="1">Cell membrane</location>
        <topology evidence="1">Multi-pass membrane protein</topology>
    </subcellularLocation>
</comment>
<dbReference type="SUPFAM" id="SSF103473">
    <property type="entry name" value="MFS general substrate transporter"/>
    <property type="match status" value="1"/>
</dbReference>
<feature type="domain" description="Major facilitator superfamily (MFS) profile" evidence="9">
    <location>
        <begin position="16"/>
        <end position="400"/>
    </location>
</feature>
<feature type="transmembrane region" description="Helical" evidence="8">
    <location>
        <begin position="260"/>
        <end position="279"/>
    </location>
</feature>
<sequence>MNSKFSTQSAISFPEFVSLVAMMSALVALAIDAILPALPDIRTSLALTNDNDAQLVIAFLFIGMAIGPIIFGPLSDSIGRKPAILLGLLCFLAGSLTCWLSHSFEQMLAGRILQGLGAAGPRTVSMAMVRDLFEGTDMARVISFVTAVFILVPALAPSVGQAILQFTSWHGIFVFFLALGLIVLIWFSTRQKETLPQEKRSQFHIETIIKSVKTVVATKTTLYYTVAIGCLFGGFLGYLFSSQQIFQDIYLTGEKFPLYFALLALAFGTASFINAQLVLKYGMKKLSLVAVKLLVLCSIIFFIICILSDGVPPFVIFMVYATIGFVSIALAFGNLNALAMEPMGGIAGIAAAIISAISTLISLPLGLIVGQSFNMTVIPLAIGFTLFGSLAWFFIAFSKRGSKQDLSVPETS</sequence>
<keyword evidence="7 8" id="KW-0472">Membrane</keyword>
<evidence type="ECO:0000256" key="4">
    <source>
        <dbReference type="ARBA" id="ARBA00022475"/>
    </source>
</evidence>
<feature type="transmembrane region" description="Helical" evidence="8">
    <location>
        <begin position="83"/>
        <end position="102"/>
    </location>
</feature>
<dbReference type="InterPro" id="IPR004812">
    <property type="entry name" value="Efflux_drug-R_Bcr/CmlA"/>
</dbReference>
<evidence type="ECO:0000256" key="8">
    <source>
        <dbReference type="RuleBase" id="RU365088"/>
    </source>
</evidence>
<protein>
    <recommendedName>
        <fullName evidence="8">Bcr/CflA family efflux transporter</fullName>
    </recommendedName>
</protein>
<dbReference type="InterPro" id="IPR020846">
    <property type="entry name" value="MFS_dom"/>
</dbReference>
<dbReference type="EMBL" id="JAPMOU010000006">
    <property type="protein sequence ID" value="MDE1461802.1"/>
    <property type="molecule type" value="Genomic_DNA"/>
</dbReference>
<evidence type="ECO:0000259" key="9">
    <source>
        <dbReference type="PROSITE" id="PS50850"/>
    </source>
</evidence>
<evidence type="ECO:0000256" key="3">
    <source>
        <dbReference type="ARBA" id="ARBA00022448"/>
    </source>
</evidence>
<evidence type="ECO:0000256" key="6">
    <source>
        <dbReference type="ARBA" id="ARBA00022989"/>
    </source>
</evidence>
<feature type="transmembrane region" description="Helical" evidence="8">
    <location>
        <begin position="108"/>
        <end position="129"/>
    </location>
</feature>
<dbReference type="Gene3D" id="1.20.1720.10">
    <property type="entry name" value="Multidrug resistance protein D"/>
    <property type="match status" value="1"/>
</dbReference>
<dbReference type="CDD" id="cd17320">
    <property type="entry name" value="MFS_MdfA_MDR_like"/>
    <property type="match status" value="1"/>
</dbReference>
<gene>
    <name evidence="10" type="ORF">ORQ98_07455</name>
</gene>
<proteinExistence type="inferred from homology"/>
<dbReference type="PANTHER" id="PTHR23502:SF132">
    <property type="entry name" value="POLYAMINE TRANSPORTER 2-RELATED"/>
    <property type="match status" value="1"/>
</dbReference>
<keyword evidence="4" id="KW-1003">Cell membrane</keyword>
<feature type="transmembrane region" description="Helical" evidence="8">
    <location>
        <begin position="55"/>
        <end position="71"/>
    </location>
</feature>
<keyword evidence="5 8" id="KW-0812">Transmembrane</keyword>